<keyword evidence="6" id="KW-1185">Reference proteome</keyword>
<feature type="repeat" description="RCC1" evidence="2">
    <location>
        <begin position="25"/>
        <end position="75"/>
    </location>
</feature>
<accession>A0A7R9Q0X0</accession>
<feature type="repeat" description="RCC1" evidence="2">
    <location>
        <begin position="186"/>
        <end position="235"/>
    </location>
</feature>
<dbReference type="SUPFAM" id="SSF54695">
    <property type="entry name" value="POZ domain"/>
    <property type="match status" value="2"/>
</dbReference>
<dbReference type="OrthoDB" id="6485644at2759"/>
<keyword evidence="1" id="KW-0677">Repeat</keyword>
<dbReference type="PROSITE" id="PS50012">
    <property type="entry name" value="RCC1_3"/>
    <property type="match status" value="8"/>
</dbReference>
<feature type="repeat" description="RCC1" evidence="2">
    <location>
        <begin position="675"/>
        <end position="732"/>
    </location>
</feature>
<name>A0A7R9Q0X0_9ACAR</name>
<dbReference type="SMART" id="SM00225">
    <property type="entry name" value="BTB"/>
    <property type="match status" value="2"/>
</dbReference>
<dbReference type="PRINTS" id="PR00633">
    <property type="entry name" value="RCCNDNSATION"/>
</dbReference>
<evidence type="ECO:0000259" key="4">
    <source>
        <dbReference type="PROSITE" id="PS50097"/>
    </source>
</evidence>
<evidence type="ECO:0000256" key="2">
    <source>
        <dbReference type="PROSITE-ProRule" id="PRU00235"/>
    </source>
</evidence>
<dbReference type="InterPro" id="IPR009091">
    <property type="entry name" value="RCC1/BLIP-II"/>
</dbReference>
<feature type="repeat" description="RCC1" evidence="2">
    <location>
        <begin position="733"/>
        <end position="791"/>
    </location>
</feature>
<dbReference type="Pfam" id="PF25390">
    <property type="entry name" value="WD40_RLD"/>
    <property type="match status" value="2"/>
</dbReference>
<dbReference type="InterPro" id="IPR000210">
    <property type="entry name" value="BTB/POZ_dom"/>
</dbReference>
<feature type="repeat" description="RCC1" evidence="2">
    <location>
        <begin position="76"/>
        <end position="125"/>
    </location>
</feature>
<dbReference type="CDD" id="cd14733">
    <property type="entry name" value="BACK"/>
    <property type="match status" value="1"/>
</dbReference>
<sequence length="1202" mass="134848">TALCGQRLANMYYGFGYCIGVCSDGRCYGWGDNSYGQLGDGQTYGHSNAPKLIPIAGRVVDVSCGNSFTIALTSDGRVYGFGRNCLGQLGAGTLAFRLCPHRVSIAERVVSVASGRNHTVVVTDTGRAYAWGLNICGQLGHHRDEDMTAGLQMPACVTPEPVKGFPHRVQKAQCSPDHTLLLTTDGHVYAFGDNQYGQIGNGSNETQWTPVRVAAGIRFKDIYAKNCQSLCIAVSVDDRYYVWGGSKLRKPQPQPEPMATHTVYDIYAFYTTLEMTPETIIIGDNTSHENIENNLGNLSSRLDIKAIDGIDYGGGGDGFHELKPKNNGFNSGSDVMAMSEELIPMHLFAKHLSDMFDNECDYDLVFVFNDKRIYCHKSVIKIRNKQFWQKCQQMLNKIINNSVDNEIHVKSYSYDSFYPFLQFLYAIKPKITPRIAREVSKLATLYGESVLHEWCAQTLRSSDETIDLSNVCSLYEMSITDGSVELEKRCVEFVTNNLIPICKSDSFHALPQLVSKRLMQSVLYVLRKFPDLCPQPVDNKRDRKLRIKLLDVFGDNGEEVIVVTADERVYGFGANRFGRLGLGVNGLIARPQLNATLTGKKIMKICYGLGHCLGLTSDRQCYGWGHNASGQLGVGSVADTPTPQLIEVLSRRSNSKEVMAISCGDNHSLALTRDGIVYSFGANDRRQCGHESGDIVWTPTQVTIASNLPPHKPVKCLAISCGRNHSSALTVTGEVFVWGSNESKQLGPRVISVDSQSYCCPQSIKYYNRRQCLRMVRVICGLNHTVLMSSTGLVLVFGLKHWKAVPKSGHTLKTIQLDRQTQFKRIDTTYSNRMVIATAMDGKHFIVGTDNGLHIFTPIDISMGCSLFDVYANYCGFNKTFSSIKKMLEDMISPMNTNTTITTGSVASDSYNDFKSGFNGENFADEEIYVSKPEEYEYEEPEGKEVIQLKSRSQMALDLSQFDPLESIPPMDTPSNIQRPRNRRRHRRRPHRLLRHRITIATESVASDSYNDFKNGFNDENFADEEIYVSEPEEYQYEEDIQLENESQIALDLSQFDPLVNKVCHKSDSSKFDGQSVVSISDPIDPETSVNTLKSNLCLDYKDSECGDNAGIADQKYQNTDSMDPMMANKEFWRICEQNMINENEININAYSYDTFHSFLMCLYGMRPEVNDQNCRQLFRLAEDYGEEEIKELCFQYLMNSA</sequence>
<dbReference type="Gene3D" id="3.30.710.10">
    <property type="entry name" value="Potassium Channel Kv1.1, Chain A"/>
    <property type="match status" value="2"/>
</dbReference>
<dbReference type="SUPFAM" id="SSF50985">
    <property type="entry name" value="RCC1/BLIP-II"/>
    <property type="match status" value="2"/>
</dbReference>
<evidence type="ECO:0000313" key="5">
    <source>
        <dbReference type="EMBL" id="CAD7628127.1"/>
    </source>
</evidence>
<feature type="repeat" description="RCC1" evidence="2">
    <location>
        <begin position="126"/>
        <end position="185"/>
    </location>
</feature>
<dbReference type="InterPro" id="IPR051625">
    <property type="entry name" value="Signaling_Regulatory_Domain"/>
</dbReference>
<dbReference type="Proteomes" id="UP000759131">
    <property type="component" value="Unassembled WGS sequence"/>
</dbReference>
<reference evidence="5" key="1">
    <citation type="submission" date="2020-11" db="EMBL/GenBank/DDBJ databases">
        <authorList>
            <person name="Tran Van P."/>
        </authorList>
    </citation>
    <scope>NUCLEOTIDE SEQUENCE</scope>
</reference>
<evidence type="ECO:0000256" key="3">
    <source>
        <dbReference type="SAM" id="MobiDB-lite"/>
    </source>
</evidence>
<dbReference type="PROSITE" id="PS50097">
    <property type="entry name" value="BTB"/>
    <property type="match status" value="1"/>
</dbReference>
<dbReference type="Pfam" id="PF00651">
    <property type="entry name" value="BTB"/>
    <property type="match status" value="2"/>
</dbReference>
<feature type="region of interest" description="Disordered" evidence="3">
    <location>
        <begin position="964"/>
        <end position="988"/>
    </location>
</feature>
<protein>
    <recommendedName>
        <fullName evidence="4">BTB domain-containing protein</fullName>
    </recommendedName>
</protein>
<dbReference type="InterPro" id="IPR058923">
    <property type="entry name" value="RCC1-like_dom"/>
</dbReference>
<feature type="repeat" description="RCC1" evidence="2">
    <location>
        <begin position="567"/>
        <end position="618"/>
    </location>
</feature>
<dbReference type="InterPro" id="IPR011333">
    <property type="entry name" value="SKP1/BTB/POZ_sf"/>
</dbReference>
<evidence type="ECO:0000256" key="1">
    <source>
        <dbReference type="ARBA" id="ARBA00022737"/>
    </source>
</evidence>
<gene>
    <name evidence="5" type="ORF">OSB1V03_LOCUS8549</name>
</gene>
<dbReference type="PROSITE" id="PS00626">
    <property type="entry name" value="RCC1_2"/>
    <property type="match status" value="2"/>
</dbReference>
<feature type="domain" description="BTB" evidence="4">
    <location>
        <begin position="362"/>
        <end position="433"/>
    </location>
</feature>
<dbReference type="EMBL" id="OC859962">
    <property type="protein sequence ID" value="CAD7628127.1"/>
    <property type="molecule type" value="Genomic_DNA"/>
</dbReference>
<feature type="repeat" description="RCC1" evidence="2">
    <location>
        <begin position="619"/>
        <end position="674"/>
    </location>
</feature>
<dbReference type="InterPro" id="IPR000408">
    <property type="entry name" value="Reg_chr_condens"/>
</dbReference>
<feature type="non-terminal residue" evidence="5">
    <location>
        <position position="1"/>
    </location>
</feature>
<organism evidence="5">
    <name type="scientific">Medioppia subpectinata</name>
    <dbReference type="NCBI Taxonomy" id="1979941"/>
    <lineage>
        <taxon>Eukaryota</taxon>
        <taxon>Metazoa</taxon>
        <taxon>Ecdysozoa</taxon>
        <taxon>Arthropoda</taxon>
        <taxon>Chelicerata</taxon>
        <taxon>Arachnida</taxon>
        <taxon>Acari</taxon>
        <taxon>Acariformes</taxon>
        <taxon>Sarcoptiformes</taxon>
        <taxon>Oribatida</taxon>
        <taxon>Brachypylina</taxon>
        <taxon>Oppioidea</taxon>
        <taxon>Oppiidae</taxon>
        <taxon>Medioppia</taxon>
    </lineage>
</organism>
<evidence type="ECO:0000313" key="6">
    <source>
        <dbReference type="Proteomes" id="UP000759131"/>
    </source>
</evidence>
<dbReference type="AlphaFoldDB" id="A0A7R9Q0X0"/>
<proteinExistence type="predicted"/>
<dbReference type="EMBL" id="CAJPIZ010005387">
    <property type="protein sequence ID" value="CAG2108557.1"/>
    <property type="molecule type" value="Genomic_DNA"/>
</dbReference>
<dbReference type="Gene3D" id="2.130.10.30">
    <property type="entry name" value="Regulator of chromosome condensation 1/beta-lactamase-inhibitor protein II"/>
    <property type="match status" value="2"/>
</dbReference>
<dbReference type="PANTHER" id="PTHR22872">
    <property type="entry name" value="BTK-BINDING PROTEIN-RELATED"/>
    <property type="match status" value="1"/>
</dbReference>